<feature type="domain" description="Spatacsin C-terminal" evidence="2">
    <location>
        <begin position="1764"/>
        <end position="2049"/>
    </location>
</feature>
<dbReference type="InterPro" id="IPR047002">
    <property type="entry name" value="Tcp10_C_sf"/>
</dbReference>
<evidence type="ECO:0000313" key="4">
    <source>
        <dbReference type="RefSeq" id="XP_014665063.1"/>
    </source>
</evidence>
<proteinExistence type="predicted"/>
<keyword evidence="3" id="KW-1185">Reference proteome</keyword>
<dbReference type="PANTHER" id="PTHR13650:SF0">
    <property type="entry name" value="SPATACSIN"/>
    <property type="match status" value="1"/>
</dbReference>
<protein>
    <submittedName>
        <fullName evidence="4">Spatacsin-like</fullName>
    </submittedName>
</protein>
<evidence type="ECO:0000256" key="1">
    <source>
        <dbReference type="SAM" id="MobiDB-lite"/>
    </source>
</evidence>
<dbReference type="Proteomes" id="UP000695022">
    <property type="component" value="Unplaced"/>
</dbReference>
<dbReference type="InterPro" id="IPR028103">
    <property type="entry name" value="Spatacsin"/>
</dbReference>
<dbReference type="Pfam" id="PF14649">
    <property type="entry name" value="Spatacsin_C"/>
    <property type="match status" value="1"/>
</dbReference>
<feature type="compositionally biased region" description="Basic and acidic residues" evidence="1">
    <location>
        <begin position="444"/>
        <end position="454"/>
    </location>
</feature>
<sequence>MAEGKLNDNLDKFSVPIIALEVGLKHWQLDTIEFFLKSKENELNGMGPDKNISIETGEELREIILILVNAVERNLTDLQTRSFANRLLSLSLNFLNKLMQILCECQIVPTKSADVNNAEGIPNEVGHVANLVMSSISRLRGSVEDLREEEDVGIPRSQCVPVYISDCNDMSSDEIVERAILSGRSPECQHYLYNCRGVDLLQLDKAIRTGLVLVLQSLLNRDILRASRLLTNMGFDDTSNLKKICMFTFNRPLREYLAQWLMQAGHLSSTEQASLTFLLQVEELYSCPSFANAKQMRLESEGNSWGASPAMRVLLTEATLIADVADCHLSQPDDVHVTHSESSAYSRLCLHWVQGWDAATRQKVLAERRLETASDHSLKETASGGSLKETASDRSLKETASGGSLKETSSDGSLKETASDGSLKETASDGSLKETASNGTWKETASDRSVKETASDGSVKETASAGSLKETASDRSVKETASDGSLKETASDGSLKETASDGSLKETARDDSLKETISDDVLWDYLLAHGDWPRLRSWIERGAGVTSSMADRLDDGDAGTDLLRERARDCLAARGRFSAGERRSFGLVLHRLVGARRLMADDSPHDAVFRRAFVEFCVAEILPHILYGYASRFALRERSPCFAARDLPDWVRMMLKFQHVEDFEKISAGEASCEAVSEASRANMKMLLGIDACHLRLMTEHGRPLLVLADLLYSSDNVCERLRGNLKEEETIRAALADYPKLLDVIFSNVPPDGSTSPDMTMYQLLQENCPFDVSRLFSWQGSNALRSQDDEERQANMPSFTTPALAQFAYQKELNFLYYLRHGRPSFAAVSFLTQDSGVLSGRGPSKAGTRLVCRKAYTLATRNFNRRTITAACAAFFEFLREDSSRLRIDVHAATLILAHSLAVAAPTTAEVHSANERACAVATPTTSEVRSANEHACAVAAPTKAEVRSANERACVGEIGRLLFALSRGDRDAGDALQARLGAATARYIEERRLGETSMEALEAWWPAALFAQAHDLPLPPDFLHACAERNHWFGFFVGAELHRYPRRSLDTAAARFHDPHLREHVQCAVRHARGGASERRRRREGRDLPEEEGEGGGMSTETRDAGSVIEHDVIAIVLSAQRSSGGEARRTLVEKAYATRSAAVALLASCFGDDDGRETDLDCLCVWLLCHLPASYWRQATAHISDGETHAWCLGDLSVIMAAAVESGNLKDLALAFAIFQNDSPMLPLLRFLVAFAESEDDGDSTKHIHAFKQAFAKFCREPRSAWADCAGDRLWFESIAVDLLKTFLIGASSGRWRVSRLLRCVVDNDLTAGFSSPSDADFPRALRVVAAATAADVDVAVSTLLRGEPAFGRECARALACMLGRHAFADARRFAEAAGIPSEPIVIGEATHYLAAVQALPVWQDVAARHAYWRSCSRSFAQSSLPAATAAAFFQEHAARCGDGGCDRVQLLQLTLHWLGEEDQRVNAYHTEELVYSQWLAFIRLTVKRLAGEDASERPNVEDVAARGSHARRDMVLTRERAFAGLHERGWPQREMLTLRERDALDDVVGALLDRFLVRDACQVALRFRHNSGDLAVVRTCMELAEGVTMPTEAMLGVAAETPRSMTRDASFSNLLPLPVVDADILSAMKTLTRRARHGRRCCRRVITCYQVASVLGRGYESVMAAPYFDVLRELLLTEDSAYFALAKDFVRGGGVDDAEMSAFLADAVISSLKIYVGFGGSVTSEISPRSSSELLFNPSDTSDSFCRLACLCGDTSRLGNLLLEAAAALARSDAAGRAAMSMRVELLIRAHDCYTACCHTEGISRVLAAARAAASALAAADEHALTTRLLTGVARYGEMTYVFDELQRQQQLILLLRKGVDKDPRLKVALLDHLERRRPRDRETYTMVALHFAMHREIAEMLEEAAYAELERYAARRDADDDRRHLQDIVQYFVDAAQSYAKEACLRHATACWHMARVVALQARLLPSRVAVVCLASPNDFIQTHPILSEAVVVANAYDCVADWTGALYHNAVVAGNACYVDDMRAARMLTPALVSGVCQRYLVEKSKTAAMAAHVKRLLEECCGDPLVKHRLASELGFTDVCADLLASSAGPYLKDRIGTS</sequence>
<organism evidence="3 4">
    <name type="scientific">Priapulus caudatus</name>
    <name type="common">Priapulid worm</name>
    <dbReference type="NCBI Taxonomy" id="37621"/>
    <lineage>
        <taxon>Eukaryota</taxon>
        <taxon>Metazoa</taxon>
        <taxon>Ecdysozoa</taxon>
        <taxon>Scalidophora</taxon>
        <taxon>Priapulida</taxon>
        <taxon>Priapulimorpha</taxon>
        <taxon>Priapulimorphida</taxon>
        <taxon>Priapulidae</taxon>
        <taxon>Priapulus</taxon>
    </lineage>
</organism>
<dbReference type="RefSeq" id="XP_014665063.1">
    <property type="nucleotide sequence ID" value="XM_014809577.1"/>
</dbReference>
<feature type="compositionally biased region" description="Basic and acidic residues" evidence="1">
    <location>
        <begin position="471"/>
        <end position="510"/>
    </location>
</feature>
<dbReference type="GeneID" id="106807280"/>
<dbReference type="Gene3D" id="2.60.450.20">
    <property type="match status" value="1"/>
</dbReference>
<reference evidence="4" key="1">
    <citation type="submission" date="2025-08" db="UniProtKB">
        <authorList>
            <consortium name="RefSeq"/>
        </authorList>
    </citation>
    <scope>IDENTIFICATION</scope>
</reference>
<feature type="compositionally biased region" description="Basic and acidic residues" evidence="1">
    <location>
        <begin position="413"/>
        <end position="427"/>
    </location>
</feature>
<dbReference type="InterPro" id="IPR028107">
    <property type="entry name" value="Spatacsin_C_dom"/>
</dbReference>
<gene>
    <name evidence="4" type="primary">LOC106807280</name>
</gene>
<dbReference type="PANTHER" id="PTHR13650">
    <property type="entry name" value="SPATACSIN"/>
    <property type="match status" value="1"/>
</dbReference>
<evidence type="ECO:0000313" key="3">
    <source>
        <dbReference type="Proteomes" id="UP000695022"/>
    </source>
</evidence>
<name>A0ABM1DYP2_PRICU</name>
<evidence type="ECO:0000259" key="2">
    <source>
        <dbReference type="Pfam" id="PF14649"/>
    </source>
</evidence>
<accession>A0ABM1DYP2</accession>
<feature type="compositionally biased region" description="Polar residues" evidence="1">
    <location>
        <begin position="434"/>
        <end position="443"/>
    </location>
</feature>
<feature type="region of interest" description="Disordered" evidence="1">
    <location>
        <begin position="1075"/>
        <end position="1106"/>
    </location>
</feature>
<feature type="region of interest" description="Disordered" evidence="1">
    <location>
        <begin position="373"/>
        <end position="510"/>
    </location>
</feature>